<dbReference type="EMBL" id="JAINDJ010000003">
    <property type="protein sequence ID" value="KAG9452904.1"/>
    <property type="molecule type" value="Genomic_DNA"/>
</dbReference>
<evidence type="ECO:0008006" key="3">
    <source>
        <dbReference type="Google" id="ProtNLM"/>
    </source>
</evidence>
<keyword evidence="2" id="KW-1185">Reference proteome</keyword>
<sequence>MAYCYLGTAALRPVSGTEAAAAASALAPKDGSSSSSDIASERKNIKRKANWSADWVRRRSVAFLWRSFRRRFGSTTWKKSKSPAGLFMIRSAGRISVGTGPVPLESYFSVPVVPVMATTSAFV</sequence>
<name>A0AAV7EWY1_ARIFI</name>
<proteinExistence type="predicted"/>
<protein>
    <recommendedName>
        <fullName evidence="3">Secreted protein</fullName>
    </recommendedName>
</protein>
<accession>A0AAV7EWY1</accession>
<evidence type="ECO:0000313" key="1">
    <source>
        <dbReference type="EMBL" id="KAG9452904.1"/>
    </source>
</evidence>
<reference evidence="1 2" key="1">
    <citation type="submission" date="2021-07" db="EMBL/GenBank/DDBJ databases">
        <title>The Aristolochia fimbriata genome: insights into angiosperm evolution, floral development and chemical biosynthesis.</title>
        <authorList>
            <person name="Jiao Y."/>
        </authorList>
    </citation>
    <scope>NUCLEOTIDE SEQUENCE [LARGE SCALE GENOMIC DNA]</scope>
    <source>
        <strain evidence="1">IBCAS-2021</strain>
        <tissue evidence="1">Leaf</tissue>
    </source>
</reference>
<evidence type="ECO:0000313" key="2">
    <source>
        <dbReference type="Proteomes" id="UP000825729"/>
    </source>
</evidence>
<comment type="caution">
    <text evidence="1">The sequence shown here is derived from an EMBL/GenBank/DDBJ whole genome shotgun (WGS) entry which is preliminary data.</text>
</comment>
<dbReference type="AlphaFoldDB" id="A0AAV7EWY1"/>
<dbReference type="Proteomes" id="UP000825729">
    <property type="component" value="Unassembled WGS sequence"/>
</dbReference>
<organism evidence="1 2">
    <name type="scientific">Aristolochia fimbriata</name>
    <name type="common">White veined hardy Dutchman's pipe vine</name>
    <dbReference type="NCBI Taxonomy" id="158543"/>
    <lineage>
        <taxon>Eukaryota</taxon>
        <taxon>Viridiplantae</taxon>
        <taxon>Streptophyta</taxon>
        <taxon>Embryophyta</taxon>
        <taxon>Tracheophyta</taxon>
        <taxon>Spermatophyta</taxon>
        <taxon>Magnoliopsida</taxon>
        <taxon>Magnoliidae</taxon>
        <taxon>Piperales</taxon>
        <taxon>Aristolochiaceae</taxon>
        <taxon>Aristolochia</taxon>
    </lineage>
</organism>
<gene>
    <name evidence="1" type="ORF">H6P81_005808</name>
</gene>